<protein>
    <submittedName>
        <fullName evidence="1">Uncharacterized protein</fullName>
    </submittedName>
</protein>
<organism evidence="1 3">
    <name type="scientific">Streptococcus equinus JB1</name>
    <dbReference type="NCBI Taxonomy" id="1294274"/>
    <lineage>
        <taxon>Bacteria</taxon>
        <taxon>Bacillati</taxon>
        <taxon>Bacillota</taxon>
        <taxon>Bacilli</taxon>
        <taxon>Lactobacillales</taxon>
        <taxon>Streptococcaceae</taxon>
        <taxon>Streptococcus</taxon>
    </lineage>
</organism>
<gene>
    <name evidence="1" type="ORF">H702_09180</name>
    <name evidence="2" type="ORF">SAMN02910290_00865</name>
</gene>
<evidence type="ECO:0000313" key="4">
    <source>
        <dbReference type="Proteomes" id="UP000182793"/>
    </source>
</evidence>
<dbReference type="AlphaFoldDB" id="A0A091BPZ8"/>
<comment type="caution">
    <text evidence="1">The sequence shown here is derived from an EMBL/GenBank/DDBJ whole genome shotgun (WGS) entry which is preliminary data.</text>
</comment>
<dbReference type="RefSeq" id="WP_039697379.1">
    <property type="nucleotide sequence ID" value="NZ_AUZH01000033.1"/>
</dbReference>
<keyword evidence="4" id="KW-1185">Reference proteome</keyword>
<proteinExistence type="predicted"/>
<accession>A0A091BPZ8</accession>
<name>A0A091BPZ8_STREI</name>
<evidence type="ECO:0000313" key="1">
    <source>
        <dbReference type="EMBL" id="KFN86545.1"/>
    </source>
</evidence>
<dbReference type="Proteomes" id="UP000029382">
    <property type="component" value="Unassembled WGS sequence"/>
</dbReference>
<dbReference type="EMBL" id="AUZH01000033">
    <property type="protein sequence ID" value="KFN86545.1"/>
    <property type="molecule type" value="Genomic_DNA"/>
</dbReference>
<sequence>MAKTKFERLSVIHRREILWLKWYFLRDKTDSNRTILEQKIHNCFLEDNREDAAFYINLNTVTSEVISRTDESLVRVLKEVYVYETMNVIGASQRIYYRSPNRTYKHLNNWFDDYFRATYRHLLANALKER</sequence>
<dbReference type="Proteomes" id="UP000182793">
    <property type="component" value="Unassembled WGS sequence"/>
</dbReference>
<evidence type="ECO:0000313" key="3">
    <source>
        <dbReference type="Proteomes" id="UP000029382"/>
    </source>
</evidence>
<evidence type="ECO:0000313" key="2">
    <source>
        <dbReference type="EMBL" id="SFL20461.1"/>
    </source>
</evidence>
<reference evidence="2 4" key="2">
    <citation type="submission" date="2016-10" db="EMBL/GenBank/DDBJ databases">
        <authorList>
            <person name="Varghese N."/>
            <person name="Submissions S."/>
        </authorList>
    </citation>
    <scope>NUCLEOTIDE SEQUENCE [LARGE SCALE GENOMIC DNA]</scope>
    <source>
        <strain evidence="2 4">JB1</strain>
    </source>
</reference>
<dbReference type="EMBL" id="FOTG01000004">
    <property type="protein sequence ID" value="SFL20461.1"/>
    <property type="molecule type" value="Genomic_DNA"/>
</dbReference>
<reference evidence="1 3" key="1">
    <citation type="journal article" date="2014" name="Genome Announc.">
        <title>Draft Genome Sequences of Streptococcus bovis Strains ATCC 33317 and JB1.</title>
        <authorList>
            <person name="Benahmed F.H."/>
            <person name="Gopinath G.R."/>
            <person name="Harbottle H."/>
            <person name="Cotta M.A."/>
            <person name="Luo Y."/>
            <person name="Henderson C."/>
            <person name="Teri P."/>
            <person name="Soppet D."/>
            <person name="Rasmussen M."/>
            <person name="Whitehead T.R."/>
            <person name="Davidson M."/>
        </authorList>
    </citation>
    <scope>NUCLEOTIDE SEQUENCE [LARGE SCALE GENOMIC DNA]</scope>
    <source>
        <strain evidence="1 3">JB1</strain>
    </source>
</reference>